<comment type="caution">
    <text evidence="2">The sequence shown here is derived from an EMBL/GenBank/DDBJ whole genome shotgun (WGS) entry which is preliminary data.</text>
</comment>
<keyword evidence="1" id="KW-0732">Signal</keyword>
<dbReference type="EMBL" id="JYDQ01002772">
    <property type="protein sequence ID" value="KRY03463.1"/>
    <property type="molecule type" value="Genomic_DNA"/>
</dbReference>
<organism evidence="2 3">
    <name type="scientific">Trichinella patagoniensis</name>
    <dbReference type="NCBI Taxonomy" id="990121"/>
    <lineage>
        <taxon>Eukaryota</taxon>
        <taxon>Metazoa</taxon>
        <taxon>Ecdysozoa</taxon>
        <taxon>Nematoda</taxon>
        <taxon>Enoplea</taxon>
        <taxon>Dorylaimia</taxon>
        <taxon>Trichinellida</taxon>
        <taxon>Trichinellidae</taxon>
        <taxon>Trichinella</taxon>
    </lineage>
</organism>
<proteinExistence type="predicted"/>
<dbReference type="AlphaFoldDB" id="A0A0V0YT27"/>
<reference evidence="2 3" key="1">
    <citation type="submission" date="2015-01" db="EMBL/GenBank/DDBJ databases">
        <title>Evolution of Trichinella species and genotypes.</title>
        <authorList>
            <person name="Korhonen P.K."/>
            <person name="Edoardo P."/>
            <person name="Giuseppe L.R."/>
            <person name="Gasser R.B."/>
        </authorList>
    </citation>
    <scope>NUCLEOTIDE SEQUENCE [LARGE SCALE GENOMIC DNA]</scope>
    <source>
        <strain evidence="2">ISS2496</strain>
    </source>
</reference>
<evidence type="ECO:0000313" key="2">
    <source>
        <dbReference type="EMBL" id="KRY03463.1"/>
    </source>
</evidence>
<name>A0A0V0YT27_9BILA</name>
<protein>
    <submittedName>
        <fullName evidence="2">Uncharacterized protein</fullName>
    </submittedName>
</protein>
<evidence type="ECO:0000256" key="1">
    <source>
        <dbReference type="SAM" id="SignalP"/>
    </source>
</evidence>
<sequence length="42" mass="4821">MVRLFVLLAWQVTASSNVKQSAKSFDLTFTILTDMTNEEKKK</sequence>
<feature type="signal peptide" evidence="1">
    <location>
        <begin position="1"/>
        <end position="15"/>
    </location>
</feature>
<accession>A0A0V0YT27</accession>
<gene>
    <name evidence="2" type="ORF">T12_547</name>
</gene>
<dbReference type="Proteomes" id="UP000054783">
    <property type="component" value="Unassembled WGS sequence"/>
</dbReference>
<evidence type="ECO:0000313" key="3">
    <source>
        <dbReference type="Proteomes" id="UP000054783"/>
    </source>
</evidence>
<keyword evidence="3" id="KW-1185">Reference proteome</keyword>
<feature type="chain" id="PRO_5012407416" evidence="1">
    <location>
        <begin position="16"/>
        <end position="42"/>
    </location>
</feature>